<organism evidence="3 4">
    <name type="scientific">Drechslerella dactyloides</name>
    <name type="common">Nematode-trapping fungus</name>
    <name type="synonym">Arthrobotrys dactyloides</name>
    <dbReference type="NCBI Taxonomy" id="74499"/>
    <lineage>
        <taxon>Eukaryota</taxon>
        <taxon>Fungi</taxon>
        <taxon>Dikarya</taxon>
        <taxon>Ascomycota</taxon>
        <taxon>Pezizomycotina</taxon>
        <taxon>Orbiliomycetes</taxon>
        <taxon>Orbiliales</taxon>
        <taxon>Orbiliaceae</taxon>
        <taxon>Drechslerella</taxon>
    </lineage>
</organism>
<feature type="transmembrane region" description="Helical" evidence="2">
    <location>
        <begin position="93"/>
        <end position="115"/>
    </location>
</feature>
<keyword evidence="2" id="KW-0812">Transmembrane</keyword>
<feature type="transmembrane region" description="Helical" evidence="2">
    <location>
        <begin position="159"/>
        <end position="181"/>
    </location>
</feature>
<feature type="transmembrane region" description="Helical" evidence="2">
    <location>
        <begin position="216"/>
        <end position="243"/>
    </location>
</feature>
<dbReference type="Proteomes" id="UP001221413">
    <property type="component" value="Unassembled WGS sequence"/>
</dbReference>
<sequence>MNIATAKNEKNLLLSPHDPPRSAGIISINISITTTTLTILPTLASSVAALSHSYHYCLLLPLLRPPFDRRATDDNNPVTMAMSLSKIQSLQKAAFFTHGFQGFMVFVLWVVLLALKAQKGGTPSQANVLFAMCFLAVPIIIYTAMTPRFPRTLKYSHPIAQTVLCFVSTIVWFAGFVSLAVHNNEGISKGEVDEGQSKTCATTAYGTPTICNIARAAIGLGVVVFLAFAVTTGMYAYTCYYLWKQNLPFTAHLRPNAVAVHDVEATTQDAFSHKDDHMLDPQEDEHPLPYEAHTPTPGGVYAPLSGTAVGQGRWQGEDDDDDADFRRDNGYRNEHNSSVGVSEHGGGRMTPLTGHQDPYSDRVQQPVEFPDGPYNSGYRY</sequence>
<name>A0AAD6J5G0_DREDA</name>
<dbReference type="PANTHER" id="PTHR37451">
    <property type="entry name" value="MARVEL DOMAIN"/>
    <property type="match status" value="1"/>
</dbReference>
<feature type="region of interest" description="Disordered" evidence="1">
    <location>
        <begin position="275"/>
        <end position="380"/>
    </location>
</feature>
<keyword evidence="2" id="KW-0472">Membrane</keyword>
<comment type="caution">
    <text evidence="3">The sequence shown here is derived from an EMBL/GenBank/DDBJ whole genome shotgun (WGS) entry which is preliminary data.</text>
</comment>
<protein>
    <recommendedName>
        <fullName evidence="5">MARVEL domain-containing protein</fullName>
    </recommendedName>
</protein>
<evidence type="ECO:0008006" key="5">
    <source>
        <dbReference type="Google" id="ProtNLM"/>
    </source>
</evidence>
<keyword evidence="2" id="KW-1133">Transmembrane helix</keyword>
<keyword evidence="4" id="KW-1185">Reference proteome</keyword>
<evidence type="ECO:0000313" key="4">
    <source>
        <dbReference type="Proteomes" id="UP001221413"/>
    </source>
</evidence>
<feature type="compositionally biased region" description="Basic and acidic residues" evidence="1">
    <location>
        <begin position="324"/>
        <end position="335"/>
    </location>
</feature>
<proteinExistence type="predicted"/>
<accession>A0AAD6J5G0</accession>
<evidence type="ECO:0000256" key="1">
    <source>
        <dbReference type="SAM" id="MobiDB-lite"/>
    </source>
</evidence>
<dbReference type="EMBL" id="JAQGDS010000001">
    <property type="protein sequence ID" value="KAJ6263884.1"/>
    <property type="molecule type" value="Genomic_DNA"/>
</dbReference>
<evidence type="ECO:0000256" key="2">
    <source>
        <dbReference type="SAM" id="Phobius"/>
    </source>
</evidence>
<reference evidence="3" key="1">
    <citation type="submission" date="2023-01" db="EMBL/GenBank/DDBJ databases">
        <title>The chitinases involved in constricting ring structure development in the nematode-trapping fungus Drechslerella dactyloides.</title>
        <authorList>
            <person name="Wang R."/>
            <person name="Zhang L."/>
            <person name="Tang P."/>
            <person name="Li S."/>
            <person name="Liang L."/>
        </authorList>
    </citation>
    <scope>NUCLEOTIDE SEQUENCE</scope>
    <source>
        <strain evidence="3">YMF1.00031</strain>
    </source>
</reference>
<feature type="transmembrane region" description="Helical" evidence="2">
    <location>
        <begin position="127"/>
        <end position="147"/>
    </location>
</feature>
<gene>
    <name evidence="3" type="ORF">Dda_0021</name>
</gene>
<feature type="compositionally biased region" description="Basic and acidic residues" evidence="1">
    <location>
        <begin position="275"/>
        <end position="288"/>
    </location>
</feature>
<evidence type="ECO:0000313" key="3">
    <source>
        <dbReference type="EMBL" id="KAJ6263884.1"/>
    </source>
</evidence>
<dbReference type="PANTHER" id="PTHR37451:SF3">
    <property type="entry name" value="MARVEL DOMAIN-CONTAINING PROTEIN"/>
    <property type="match status" value="1"/>
</dbReference>
<dbReference type="AlphaFoldDB" id="A0AAD6J5G0"/>